<evidence type="ECO:0000313" key="3">
    <source>
        <dbReference type="Proteomes" id="UP000591071"/>
    </source>
</evidence>
<gene>
    <name evidence="2" type="ORF">HF872_10345</name>
</gene>
<dbReference type="EMBL" id="JABAFG010000018">
    <property type="protein sequence ID" value="NME29015.1"/>
    <property type="molecule type" value="Genomic_DNA"/>
</dbReference>
<dbReference type="InterPro" id="IPR025272">
    <property type="entry name" value="SocA_Panacea"/>
</dbReference>
<comment type="caution">
    <text evidence="2">The sequence shown here is derived from an EMBL/GenBank/DDBJ whole genome shotgun (WGS) entry which is preliminary data.</text>
</comment>
<proteinExistence type="predicted"/>
<protein>
    <submittedName>
        <fullName evidence="2">SocA family protein</fullName>
    </submittedName>
</protein>
<evidence type="ECO:0000313" key="2">
    <source>
        <dbReference type="EMBL" id="NME29015.1"/>
    </source>
</evidence>
<dbReference type="Pfam" id="PF13274">
    <property type="entry name" value="SocA_Panacea"/>
    <property type="match status" value="1"/>
</dbReference>
<evidence type="ECO:0000259" key="1">
    <source>
        <dbReference type="Pfam" id="PF13274"/>
    </source>
</evidence>
<sequence length="168" mass="19386">MKARDVALFFLLKDTDNTVFTQNLVNKNDRTFYDGNARLNKFLHLAQNIYLAKYGELLYDDDLLAYDNGGVVQEVQKGYGFLLHNKQKLSSSICITEQAKSFLNVFYDVFKNASLDELIQLSHEDESWVDKHKYGTDLKLIKMDTAKYAEQYKKQYSDILQVMDGLGA</sequence>
<dbReference type="RefSeq" id="WP_075582397.1">
    <property type="nucleotide sequence ID" value="NZ_JABAFG010000018.1"/>
</dbReference>
<feature type="domain" description="Antitoxin SocA-like Panacea" evidence="1">
    <location>
        <begin position="39"/>
        <end position="128"/>
    </location>
</feature>
<name>A0A848BUT5_9FIRM</name>
<accession>A0A848BUT5</accession>
<organism evidence="2 3">
    <name type="scientific">Megasphaera hexanoica</name>
    <dbReference type="NCBI Taxonomy" id="1675036"/>
    <lineage>
        <taxon>Bacteria</taxon>
        <taxon>Bacillati</taxon>
        <taxon>Bacillota</taxon>
        <taxon>Negativicutes</taxon>
        <taxon>Veillonellales</taxon>
        <taxon>Veillonellaceae</taxon>
        <taxon>Megasphaera</taxon>
    </lineage>
</organism>
<dbReference type="Proteomes" id="UP000591071">
    <property type="component" value="Unassembled WGS sequence"/>
</dbReference>
<dbReference type="AlphaFoldDB" id="A0A848BUT5"/>
<reference evidence="2 3" key="1">
    <citation type="submission" date="2020-04" db="EMBL/GenBank/DDBJ databases">
        <authorList>
            <person name="Hitch T.C.A."/>
            <person name="Wylensek D."/>
            <person name="Clavel T."/>
        </authorList>
    </citation>
    <scope>NUCLEOTIDE SEQUENCE [LARGE SCALE GENOMIC DNA]</scope>
    <source>
        <strain evidence="2 3">Oil-RF-744-FAT-WT-6-1</strain>
    </source>
</reference>